<comment type="similarity">
    <text evidence="1">Belongs to the four-carbon acid sugar kinase family.</text>
</comment>
<gene>
    <name evidence="9" type="ORF">ACTIVE_7751</name>
</gene>
<sequence length="372" mass="37542">MRTVIVADDLTGAADSVVAFAGAAVALDPEHAWPDACVVAADTDSRYAPPEVAQARVRAAVRRAERAGARVVKKIDSTLRGHVAAEVAAAADALGARLVVVAPAFPATGRTTVGGVVHVDGRPLSERRHGGDVAALLGEAGMRVRTMGLAKVREPGLDARFAQTGGVIVCDGETDADLDAVAAAVPEGALLVGSGGVTAALAGRARAPRAVRVKSGPSLVVVGSYSDLARSQRLALIEAGWTPVTLRPDGLGPDEADKAVRDALTKGDVVLSVDPDVPVDRSRAFATAQALAQAAACAAPDAAVLAATGGETARAVLAALGAAELRPVGEPEPGVVASRVPGTDALFVTKAGAFGDRETLARVLRAVSDQEE</sequence>
<dbReference type="SUPFAM" id="SSF142764">
    <property type="entry name" value="YgbK-like"/>
    <property type="match status" value="1"/>
</dbReference>
<evidence type="ECO:0000259" key="7">
    <source>
        <dbReference type="Pfam" id="PF07005"/>
    </source>
</evidence>
<keyword evidence="2" id="KW-0808">Transferase</keyword>
<dbReference type="Pfam" id="PF07005">
    <property type="entry name" value="SBD_N"/>
    <property type="match status" value="1"/>
</dbReference>
<dbReference type="AlphaFoldDB" id="A0A7D3VZP2"/>
<reference evidence="9 10" key="1">
    <citation type="submission" date="2020-05" db="EMBL/GenBank/DDBJ databases">
        <title>Actinomadura verrucosospora NRRL-B18236 (PFL_A860) Genome sequencing and assembly.</title>
        <authorList>
            <person name="Samborskyy M."/>
        </authorList>
    </citation>
    <scope>NUCLEOTIDE SEQUENCE [LARGE SCALE GENOMIC DNA]</scope>
    <source>
        <strain evidence="9 10">NRRL:B18236</strain>
    </source>
</reference>
<proteinExistence type="inferred from homology"/>
<dbReference type="Gene3D" id="3.40.50.10840">
    <property type="entry name" value="Putative sugar-binding, N-terminal domain"/>
    <property type="match status" value="1"/>
</dbReference>
<dbReference type="EC" id="1.1.1.262" evidence="9"/>
<dbReference type="GO" id="GO:0005524">
    <property type="term" value="F:ATP binding"/>
    <property type="evidence" value="ECO:0007669"/>
    <property type="project" value="UniProtKB-KW"/>
</dbReference>
<dbReference type="Pfam" id="PF17042">
    <property type="entry name" value="NBD_C"/>
    <property type="match status" value="1"/>
</dbReference>
<dbReference type="InterPro" id="IPR037051">
    <property type="entry name" value="4-carb_acid_sugar_kinase_N_sf"/>
</dbReference>
<dbReference type="EMBL" id="CP053892">
    <property type="protein sequence ID" value="QKG26098.1"/>
    <property type="molecule type" value="Genomic_DNA"/>
</dbReference>
<evidence type="ECO:0000256" key="3">
    <source>
        <dbReference type="ARBA" id="ARBA00022741"/>
    </source>
</evidence>
<evidence type="ECO:0000256" key="4">
    <source>
        <dbReference type="ARBA" id="ARBA00022777"/>
    </source>
</evidence>
<dbReference type="Gene3D" id="3.40.980.20">
    <property type="entry name" value="Four-carbon acid sugar kinase, nucleotide binding domain"/>
    <property type="match status" value="1"/>
</dbReference>
<dbReference type="InterPro" id="IPR031475">
    <property type="entry name" value="NBD_C"/>
</dbReference>
<evidence type="ECO:0000256" key="5">
    <source>
        <dbReference type="ARBA" id="ARBA00022840"/>
    </source>
</evidence>
<keyword evidence="10" id="KW-1185">Reference proteome</keyword>
<feature type="domain" description="Four-carbon acid sugar kinase N-terminal" evidence="7">
    <location>
        <begin position="4"/>
        <end position="201"/>
    </location>
</feature>
<dbReference type="InterPro" id="IPR042213">
    <property type="entry name" value="NBD_C_sf"/>
</dbReference>
<keyword evidence="9" id="KW-0560">Oxidoreductase</keyword>
<feature type="domain" description="Four-carbon acid sugar kinase nucleotide binding" evidence="8">
    <location>
        <begin position="219"/>
        <end position="360"/>
    </location>
</feature>
<keyword evidence="3" id="KW-0547">Nucleotide-binding</keyword>
<organism evidence="9 10">
    <name type="scientific">Actinomadura verrucosospora</name>
    <dbReference type="NCBI Taxonomy" id="46165"/>
    <lineage>
        <taxon>Bacteria</taxon>
        <taxon>Bacillati</taxon>
        <taxon>Actinomycetota</taxon>
        <taxon>Actinomycetes</taxon>
        <taxon>Streptosporangiales</taxon>
        <taxon>Thermomonosporaceae</taxon>
        <taxon>Actinomadura</taxon>
    </lineage>
</organism>
<keyword evidence="6" id="KW-0119">Carbohydrate metabolism</keyword>
<accession>A0A7D3VZP2</accession>
<evidence type="ECO:0000313" key="9">
    <source>
        <dbReference type="EMBL" id="QKG26098.1"/>
    </source>
</evidence>
<keyword evidence="4" id="KW-0418">Kinase</keyword>
<keyword evidence="5" id="KW-0067">ATP-binding</keyword>
<evidence type="ECO:0000259" key="8">
    <source>
        <dbReference type="Pfam" id="PF17042"/>
    </source>
</evidence>
<dbReference type="InterPro" id="IPR010737">
    <property type="entry name" value="4-carb_acid_sugar_kinase_N"/>
</dbReference>
<evidence type="ECO:0000256" key="6">
    <source>
        <dbReference type="ARBA" id="ARBA00023277"/>
    </source>
</evidence>
<dbReference type="GO" id="GO:0050570">
    <property type="term" value="F:4-hydroxythreonine-4-phosphate dehydrogenase activity"/>
    <property type="evidence" value="ECO:0007669"/>
    <property type="project" value="UniProtKB-EC"/>
</dbReference>
<evidence type="ECO:0000256" key="2">
    <source>
        <dbReference type="ARBA" id="ARBA00022679"/>
    </source>
</evidence>
<evidence type="ECO:0000256" key="1">
    <source>
        <dbReference type="ARBA" id="ARBA00005715"/>
    </source>
</evidence>
<protein>
    <submittedName>
        <fullName evidence="9">4-hydroxythreonine-4-phosphate dehydrogenase</fullName>
        <ecNumber evidence="9">1.1.1.262</ecNumber>
    </submittedName>
</protein>
<dbReference type="RefSeq" id="WP_173099587.1">
    <property type="nucleotide sequence ID" value="NZ_CP053892.1"/>
</dbReference>
<dbReference type="Proteomes" id="UP000501240">
    <property type="component" value="Chromosome"/>
</dbReference>
<name>A0A7D3VZP2_ACTVE</name>
<evidence type="ECO:0000313" key="10">
    <source>
        <dbReference type="Proteomes" id="UP000501240"/>
    </source>
</evidence>
<dbReference type="GO" id="GO:0016301">
    <property type="term" value="F:kinase activity"/>
    <property type="evidence" value="ECO:0007669"/>
    <property type="project" value="UniProtKB-KW"/>
</dbReference>